<name>A0A0S4UXH9_RALSL</name>
<proteinExistence type="predicted"/>
<protein>
    <submittedName>
        <fullName evidence="1">Uncharacterized protein</fullName>
    </submittedName>
</protein>
<dbReference type="EMBL" id="LN899824">
    <property type="protein sequence ID" value="CUV27021.1"/>
    <property type="molecule type" value="Genomic_DNA"/>
</dbReference>
<accession>A0A0S4UXH9</accession>
<dbReference type="AlphaFoldDB" id="A0A0S4UXH9"/>
<evidence type="ECO:0000313" key="1">
    <source>
        <dbReference type="EMBL" id="CUV27021.1"/>
    </source>
</evidence>
<sequence>MWSAVRTVRTQVRTLTVGKPCACPSRIALSEGRTPFLGGTPCNLRCYPDGISNTTPKPPDLLHRSAIAKWTNAGNPGLLREALPYVAFCFGRGSLTPQLEGFPSQQQLHVTATDVGRAVAGCLIEEGVDQRAQPHRQFVRNAGLGIRVQRAIGCHVGVDLFHGNLLQSVL</sequence>
<gene>
    <name evidence="1" type="ORF">RUN1985_v1_20032</name>
</gene>
<reference evidence="1" key="1">
    <citation type="submission" date="2015-10" db="EMBL/GenBank/DDBJ databases">
        <authorList>
            <person name="Gilbert D.G."/>
        </authorList>
    </citation>
    <scope>NUCLEOTIDE SEQUENCE</scope>
    <source>
        <strain evidence="1">Phyl III-seqv23</strain>
    </source>
</reference>
<organism evidence="1">
    <name type="scientific">Ralstonia solanacearum</name>
    <name type="common">Pseudomonas solanacearum</name>
    <dbReference type="NCBI Taxonomy" id="305"/>
    <lineage>
        <taxon>Bacteria</taxon>
        <taxon>Pseudomonadati</taxon>
        <taxon>Pseudomonadota</taxon>
        <taxon>Betaproteobacteria</taxon>
        <taxon>Burkholderiales</taxon>
        <taxon>Burkholderiaceae</taxon>
        <taxon>Ralstonia</taxon>
        <taxon>Ralstonia solanacearum species complex</taxon>
    </lineage>
</organism>